<dbReference type="InterPro" id="IPR041682">
    <property type="entry name" value="AAA_14"/>
</dbReference>
<name>A0A450RTJ0_9GAMM</name>
<gene>
    <name evidence="3" type="ORF">BECKFW1821A_GA0114235_1001108</name>
    <name evidence="4" type="ORF">BECKFW1821B_GA0114236_100628</name>
</gene>
<dbReference type="EMBL" id="CAADEW010000001">
    <property type="protein sequence ID" value="VFJ42347.1"/>
    <property type="molecule type" value="Genomic_DNA"/>
</dbReference>
<reference evidence="3" key="1">
    <citation type="submission" date="2019-02" db="EMBL/GenBank/DDBJ databases">
        <authorList>
            <person name="Gruber-Vodicka R. H."/>
            <person name="Seah K. B. B."/>
        </authorList>
    </citation>
    <scope>NUCLEOTIDE SEQUENCE</scope>
    <source>
        <strain evidence="4">BECK_BZ106</strain>
        <strain evidence="3">BECK_BZ15</strain>
    </source>
</reference>
<sequence length="389" mass="44422">MTSKKEAKKEATTRFLTPPSTSYFLFGPRGTGKSTWLRERYPEAIRIDLLDPEIHRNYQARPERLKERVDGEPEKRVVVIDEVQKAPSLLDVVHQLIEEGRGLQFVLTGSSARKLRRGAANLLAGRLLTISMHPFLALELKESFDIHQALHYGMVPLVVFAEDPQATLRAYASLYLKEEVQAEALVRDLGRFSRFLEAIAFSQGGMLNLAAVARDCRIGRKTVEGYLSILEDLLLSFRVPIFSKRAKRHLVSHAKFYYFDVGVFRSLRPRGPLDRPEEIGGAALEGLVAQQLRGWLSCCTEESDLYYWRTKSGVEVDFIIYGPSRFLAIEVKHSARIERKDTRSLRAFREDYPEAKAYLLYLGNERLVVDGVPCLPCEEFLLRDLWDLS</sequence>
<dbReference type="PANTHER" id="PTHR43566:SF2">
    <property type="entry name" value="DUF4143 DOMAIN-CONTAINING PROTEIN"/>
    <property type="match status" value="1"/>
</dbReference>
<dbReference type="Pfam" id="PF13635">
    <property type="entry name" value="DUF4143"/>
    <property type="match status" value="1"/>
</dbReference>
<proteinExistence type="predicted"/>
<accession>A0A450RTJ0</accession>
<feature type="domain" description="DUF4143" evidence="2">
    <location>
        <begin position="179"/>
        <end position="333"/>
    </location>
</feature>
<dbReference type="InterPro" id="IPR025420">
    <property type="entry name" value="DUF4143"/>
</dbReference>
<evidence type="ECO:0000259" key="2">
    <source>
        <dbReference type="Pfam" id="PF13635"/>
    </source>
</evidence>
<dbReference type="AlphaFoldDB" id="A0A450RTJ0"/>
<dbReference type="SUPFAM" id="SSF52540">
    <property type="entry name" value="P-loop containing nucleoside triphosphate hydrolases"/>
    <property type="match status" value="1"/>
</dbReference>
<evidence type="ECO:0000313" key="4">
    <source>
        <dbReference type="EMBL" id="VFJ50051.1"/>
    </source>
</evidence>
<dbReference type="EMBL" id="CAADFD010000006">
    <property type="protein sequence ID" value="VFJ50051.1"/>
    <property type="molecule type" value="Genomic_DNA"/>
</dbReference>
<protein>
    <submittedName>
        <fullName evidence="3">Predicted ATPase, AAA+ superfamily</fullName>
    </submittedName>
</protein>
<dbReference type="PANTHER" id="PTHR43566">
    <property type="entry name" value="CONSERVED PROTEIN"/>
    <property type="match status" value="1"/>
</dbReference>
<dbReference type="Pfam" id="PF13173">
    <property type="entry name" value="AAA_14"/>
    <property type="match status" value="1"/>
</dbReference>
<evidence type="ECO:0000259" key="1">
    <source>
        <dbReference type="Pfam" id="PF13173"/>
    </source>
</evidence>
<feature type="domain" description="AAA" evidence="1">
    <location>
        <begin position="23"/>
        <end position="139"/>
    </location>
</feature>
<organism evidence="3">
    <name type="scientific">Candidatus Kentrum sp. FW</name>
    <dbReference type="NCBI Taxonomy" id="2126338"/>
    <lineage>
        <taxon>Bacteria</taxon>
        <taxon>Pseudomonadati</taxon>
        <taxon>Pseudomonadota</taxon>
        <taxon>Gammaproteobacteria</taxon>
        <taxon>Candidatus Kentrum</taxon>
    </lineage>
</organism>
<dbReference type="InterPro" id="IPR027417">
    <property type="entry name" value="P-loop_NTPase"/>
</dbReference>
<evidence type="ECO:0000313" key="3">
    <source>
        <dbReference type="EMBL" id="VFJ42347.1"/>
    </source>
</evidence>